<dbReference type="SMART" id="SM00164">
    <property type="entry name" value="TBC"/>
    <property type="match status" value="1"/>
</dbReference>
<dbReference type="InterPro" id="IPR035969">
    <property type="entry name" value="Rab-GAP_TBC_sf"/>
</dbReference>
<dbReference type="Pfam" id="PF00566">
    <property type="entry name" value="RabGAP-TBC"/>
    <property type="match status" value="1"/>
</dbReference>
<evidence type="ECO:0000256" key="1">
    <source>
        <dbReference type="ARBA" id="ARBA00022468"/>
    </source>
</evidence>
<feature type="region of interest" description="Disordered" evidence="2">
    <location>
        <begin position="344"/>
        <end position="434"/>
    </location>
</feature>
<dbReference type="SUPFAM" id="SSF47923">
    <property type="entry name" value="Ypt/Rab-GAP domain of gyp1p"/>
    <property type="match status" value="2"/>
</dbReference>
<keyword evidence="1" id="KW-0343">GTPase activation</keyword>
<feature type="domain" description="Rab-GAP TBC" evidence="3">
    <location>
        <begin position="59"/>
        <end position="295"/>
    </location>
</feature>
<dbReference type="InterPro" id="IPR000195">
    <property type="entry name" value="Rab-GAP-TBC_dom"/>
</dbReference>
<dbReference type="Gene3D" id="1.10.8.1310">
    <property type="match status" value="1"/>
</dbReference>
<dbReference type="PANTHER" id="PTHR20913">
    <property type="entry name" value="TBC1 DOMAIN FAMILY MEMBER 20/GTPASE"/>
    <property type="match status" value="1"/>
</dbReference>
<dbReference type="Gene3D" id="1.10.472.80">
    <property type="entry name" value="Ypt/Rab-GAP domain of gyp1p, domain 3"/>
    <property type="match status" value="1"/>
</dbReference>
<feature type="compositionally biased region" description="Low complexity" evidence="2">
    <location>
        <begin position="391"/>
        <end position="402"/>
    </location>
</feature>
<name>A0A2N5SKV7_9BASI</name>
<dbReference type="InterPro" id="IPR045913">
    <property type="entry name" value="TBC20/Gyp8-like"/>
</dbReference>
<proteinExistence type="predicted"/>
<protein>
    <recommendedName>
        <fullName evidence="3">Rab-GAP TBC domain-containing protein</fullName>
    </recommendedName>
</protein>
<dbReference type="PROSITE" id="PS50086">
    <property type="entry name" value="TBC_RABGAP"/>
    <property type="match status" value="1"/>
</dbReference>
<evidence type="ECO:0000313" key="4">
    <source>
        <dbReference type="EMBL" id="PLW13896.1"/>
    </source>
</evidence>
<accession>A0A2N5SKV7</accession>
<dbReference type="EMBL" id="PGCJ01000936">
    <property type="protein sequence ID" value="PLW13896.1"/>
    <property type="molecule type" value="Genomic_DNA"/>
</dbReference>
<sequence length="602" mass="68381">MKNQKEGKPSENDLAILRKLSILAGGFAQPHRLLDRLQEVTQTDKHLNPPSTQLLKILHPATCHRKFIWSFVLGIPPVQSTKNSESPSLEPKAEHRDERQVALDVNRSFVYYPKHVPDHVKTHLRETLSHIIITILRRFPKLNYFQGYHDIVSIFLLNFLDLETLSIISEEEEEEEQKGKDKLEDRPIEKNDYDRHKLADRTNIDQDLRLLEETVQKFTLHRIRDSMTSDLSPIMGYLRFTQAILKREKPRFASLISQTSSLPLFSLSWILTLTSHDLTSLDVVSRIFDLLLCHPPVMICYLACAICLTKMDEVDRLVADALADGSELDIDMVHFVMSSLPPLTMDPPEQTMVTKPDSHSAAGNEKNNPTIKEDGSAPTNLAAQQRSQNNPPLIDQLPQDQPGAETETAQIDGDERGIKQEQTTQPDEDARRKAGVSIEAIVQSALRLYTTHGPSDGHLKLHKIMGPKSCIHTWSQSQAHQLSDQEAEEIIDLPLHLIVRPAPAPKQRKALMLARRNLKLSFNKLKVRVQKLFSKNPHRHRLVLLTTSCLVAYIAVRYYATAPSFSSSPLVSLLHQYMPEHTSLFGHVFLDLQQRLAALFVQ</sequence>
<reference evidence="4 5" key="1">
    <citation type="submission" date="2017-11" db="EMBL/GenBank/DDBJ databases">
        <title>De novo assembly and phasing of dikaryotic genomes from two isolates of Puccinia coronata f. sp. avenae, the causal agent of oat crown rust.</title>
        <authorList>
            <person name="Miller M.E."/>
            <person name="Zhang Y."/>
            <person name="Omidvar V."/>
            <person name="Sperschneider J."/>
            <person name="Schwessinger B."/>
            <person name="Raley C."/>
            <person name="Palmer J.M."/>
            <person name="Garnica D."/>
            <person name="Upadhyaya N."/>
            <person name="Rathjen J."/>
            <person name="Taylor J.M."/>
            <person name="Park R.F."/>
            <person name="Dodds P.N."/>
            <person name="Hirsch C.D."/>
            <person name="Kianian S.F."/>
            <person name="Figueroa M."/>
        </authorList>
    </citation>
    <scope>NUCLEOTIDE SEQUENCE [LARGE SCALE GENOMIC DNA]</scope>
    <source>
        <strain evidence="4">12NC29</strain>
    </source>
</reference>
<dbReference type="Proteomes" id="UP000235388">
    <property type="component" value="Unassembled WGS sequence"/>
</dbReference>
<dbReference type="GO" id="GO:0005789">
    <property type="term" value="C:endoplasmic reticulum membrane"/>
    <property type="evidence" value="ECO:0007669"/>
    <property type="project" value="TreeGrafter"/>
</dbReference>
<evidence type="ECO:0000256" key="2">
    <source>
        <dbReference type="SAM" id="MobiDB-lite"/>
    </source>
</evidence>
<dbReference type="STRING" id="200324.A0A2N5SKV7"/>
<dbReference type="OrthoDB" id="206700at2759"/>
<dbReference type="PANTHER" id="PTHR20913:SF7">
    <property type="entry name" value="RE60063P"/>
    <property type="match status" value="1"/>
</dbReference>
<dbReference type="GO" id="GO:0005096">
    <property type="term" value="F:GTPase activator activity"/>
    <property type="evidence" value="ECO:0007669"/>
    <property type="project" value="UniProtKB-KW"/>
</dbReference>
<comment type="caution">
    <text evidence="4">The sequence shown here is derived from an EMBL/GenBank/DDBJ whole genome shotgun (WGS) entry which is preliminary data.</text>
</comment>
<evidence type="ECO:0000313" key="5">
    <source>
        <dbReference type="Proteomes" id="UP000235388"/>
    </source>
</evidence>
<organism evidence="4 5">
    <name type="scientific">Puccinia coronata f. sp. avenae</name>
    <dbReference type="NCBI Taxonomy" id="200324"/>
    <lineage>
        <taxon>Eukaryota</taxon>
        <taxon>Fungi</taxon>
        <taxon>Dikarya</taxon>
        <taxon>Basidiomycota</taxon>
        <taxon>Pucciniomycotina</taxon>
        <taxon>Pucciniomycetes</taxon>
        <taxon>Pucciniales</taxon>
        <taxon>Pucciniaceae</taxon>
        <taxon>Puccinia</taxon>
    </lineage>
</organism>
<feature type="compositionally biased region" description="Polar residues" evidence="2">
    <location>
        <begin position="377"/>
        <end position="390"/>
    </location>
</feature>
<dbReference type="AlphaFoldDB" id="A0A2N5SKV7"/>
<evidence type="ECO:0000259" key="3">
    <source>
        <dbReference type="PROSITE" id="PS50086"/>
    </source>
</evidence>
<gene>
    <name evidence="4" type="ORF">PCANC_19951</name>
</gene>
<keyword evidence="5" id="KW-1185">Reference proteome</keyword>
<dbReference type="GO" id="GO:0006888">
    <property type="term" value="P:endoplasmic reticulum to Golgi vesicle-mediated transport"/>
    <property type="evidence" value="ECO:0007669"/>
    <property type="project" value="TreeGrafter"/>
</dbReference>